<gene>
    <name evidence="1" type="ORF">NITFAB_2238</name>
</gene>
<name>A0A2X0SNZ7_9PROT</name>
<sequence length="93" mass="10274">MPTYAVLSDPKKRAEYDVRGFSGVQGFSKEDLFSGINFDDLFSGLNFDFSGASPFERFFHPGCREEPVQGENIEVELFIPLVRVASGGKSKCG</sequence>
<dbReference type="InterPro" id="IPR036869">
    <property type="entry name" value="J_dom_sf"/>
</dbReference>
<evidence type="ECO:0000313" key="1">
    <source>
        <dbReference type="EMBL" id="SPS06645.1"/>
    </source>
</evidence>
<dbReference type="AlphaFoldDB" id="A0A2X0SNZ7"/>
<protein>
    <submittedName>
        <fullName evidence="1">Chaperone protein DnaJ</fullName>
    </submittedName>
</protein>
<reference evidence="1" key="1">
    <citation type="submission" date="2018-05" db="EMBL/GenBank/DDBJ databases">
        <authorList>
            <person name="Lanie J.A."/>
            <person name="Ng W.-L."/>
            <person name="Kazmierczak K.M."/>
            <person name="Andrzejewski T.M."/>
            <person name="Davidsen T.M."/>
            <person name="Wayne K.J."/>
            <person name="Tettelin H."/>
            <person name="Glass J.I."/>
            <person name="Rusch D."/>
            <person name="Podicherti R."/>
            <person name="Tsui H.-C.T."/>
            <person name="Winkler M.E."/>
        </authorList>
    </citation>
    <scope>NUCLEOTIDE SEQUENCE</scope>
    <source>
        <strain evidence="1">KNB</strain>
    </source>
</reference>
<organism evidence="1">
    <name type="scientific">Candidatus Nitrotoga fabula</name>
    <dbReference type="NCBI Taxonomy" id="2182327"/>
    <lineage>
        <taxon>Bacteria</taxon>
        <taxon>Pseudomonadati</taxon>
        <taxon>Pseudomonadota</taxon>
        <taxon>Betaproteobacteria</taxon>
        <taxon>Nitrosomonadales</taxon>
        <taxon>Gallionellaceae</taxon>
        <taxon>Candidatus Nitrotoga</taxon>
    </lineage>
</organism>
<dbReference type="SUPFAM" id="SSF46565">
    <property type="entry name" value="Chaperone J-domain"/>
    <property type="match status" value="1"/>
</dbReference>
<dbReference type="EMBL" id="LS423452">
    <property type="protein sequence ID" value="SPS06645.1"/>
    <property type="molecule type" value="Genomic_DNA"/>
</dbReference>
<proteinExistence type="predicted"/>
<accession>A0A2X0SNZ7</accession>